<dbReference type="GO" id="GO:0097527">
    <property type="term" value="P:necroptotic signaling pathway"/>
    <property type="evidence" value="ECO:0007669"/>
    <property type="project" value="TreeGrafter"/>
</dbReference>
<evidence type="ECO:0000256" key="5">
    <source>
        <dbReference type="SAM" id="Phobius"/>
    </source>
</evidence>
<evidence type="ECO:0000256" key="3">
    <source>
        <dbReference type="PROSITE-ProRule" id="PRU10141"/>
    </source>
</evidence>
<keyword evidence="2 3" id="KW-0067">ATP-binding</keyword>
<feature type="compositionally biased region" description="Acidic residues" evidence="4">
    <location>
        <begin position="293"/>
        <end position="305"/>
    </location>
</feature>
<feature type="region of interest" description="Disordered" evidence="4">
    <location>
        <begin position="285"/>
        <end position="310"/>
    </location>
</feature>
<dbReference type="AlphaFoldDB" id="A0A7S1TK47"/>
<dbReference type="InterPro" id="IPR000719">
    <property type="entry name" value="Prot_kinase_dom"/>
</dbReference>
<feature type="binding site" evidence="3">
    <location>
        <position position="477"/>
    </location>
    <ligand>
        <name>ATP</name>
        <dbReference type="ChEBI" id="CHEBI:30616"/>
    </ligand>
</feature>
<sequence>MGQIYNPGEGISLENWDAAFRYLSSEKLLSVEFPVDERQLNDVSAWCRMSDTCALAENDPVSEAPPNLNASESDPHEFMYSAQVDTSAALVQAFAREQGEDAFTYQILCVTEFGADATTTTRGVMYAAATFYLDYRNARLKDVAVYVQFTQRVLVVGGNVGLSTIMFSADDIREAFAETAQGVDDEIDYSNVSGVTAELYLELKAFTYVKLCANLTIEQRGKGPSIFLAKSQTGESRIPPFSSSMYARKIFRDETGFRTLDASELADRGSEVAAKEAAVKCYGPARATGAGDGENEGGDGDDEAGDGYAETSQTGLGAGAIVGIVVGALAVLALLAISGYYGVVRRKKRAETPLSDAKANAMAAAAESRDKDRLEKNRIFGSADTDGSKCAAVGRELRPDLHVGGTRSLRVARDDHCTQPNPILDVEFAKILIPKSSVRQLNLIGAGGFASVYRGQYGGADVAVKVLPRTTKDLVGKEAADTFYQTQTLPTTASLLPTSAGAVNSEAIPEDVKREIMSLEKCRHPAVAGFYGVCLGVDEHDPVWLVMELAKRGTLQDVLHSTTLQQFPWQERIKIAHHIALGMEYLHTAPRNIAHLDLKPDNIILNEAGMPRVIDFGIAGFYSTEGESSGLRARRRGTLMYMAPELLSIEGNEELREPEKADVYSFGMLCFVLAHQCGGDGAPLGRTVDAEGLESEDAGADGFAAYLSRLDDVLFRLTATARCDPRLYLDMVLAFRAEYGYQMRCAAACPISLREVITRCTRHDPNLRPCFSELIELLSAPH</sequence>
<gene>
    <name evidence="7" type="ORF">EAUS1353_LOCUS811</name>
</gene>
<dbReference type="PROSITE" id="PS00108">
    <property type="entry name" value="PROTEIN_KINASE_ST"/>
    <property type="match status" value="1"/>
</dbReference>
<dbReference type="SMART" id="SM00220">
    <property type="entry name" value="S_TKc"/>
    <property type="match status" value="1"/>
</dbReference>
<dbReference type="Gene3D" id="1.10.510.10">
    <property type="entry name" value="Transferase(Phosphotransferase) domain 1"/>
    <property type="match status" value="1"/>
</dbReference>
<organism evidence="7">
    <name type="scientific">Erythrolobus australicus</name>
    <dbReference type="NCBI Taxonomy" id="1077150"/>
    <lineage>
        <taxon>Eukaryota</taxon>
        <taxon>Rhodophyta</taxon>
        <taxon>Bangiophyceae</taxon>
        <taxon>Porphyridiales</taxon>
        <taxon>Porphyridiaceae</taxon>
        <taxon>Erythrolobus</taxon>
    </lineage>
</organism>
<keyword evidence="5" id="KW-0472">Membrane</keyword>
<evidence type="ECO:0000313" key="7">
    <source>
        <dbReference type="EMBL" id="CAD9239079.1"/>
    </source>
</evidence>
<dbReference type="Pfam" id="PF00069">
    <property type="entry name" value="Pkinase"/>
    <property type="match status" value="1"/>
</dbReference>
<evidence type="ECO:0000256" key="1">
    <source>
        <dbReference type="ARBA" id="ARBA00022741"/>
    </source>
</evidence>
<dbReference type="InterPro" id="IPR051681">
    <property type="entry name" value="Ser/Thr_Kinases-Pseudokinases"/>
</dbReference>
<dbReference type="SUPFAM" id="SSF56112">
    <property type="entry name" value="Protein kinase-like (PK-like)"/>
    <property type="match status" value="1"/>
</dbReference>
<protein>
    <recommendedName>
        <fullName evidence="6">Protein kinase domain-containing protein</fullName>
    </recommendedName>
</protein>
<keyword evidence="1 3" id="KW-0547">Nucleotide-binding</keyword>
<reference evidence="7" key="1">
    <citation type="submission" date="2021-01" db="EMBL/GenBank/DDBJ databases">
        <authorList>
            <person name="Corre E."/>
            <person name="Pelletier E."/>
            <person name="Niang G."/>
            <person name="Scheremetjew M."/>
            <person name="Finn R."/>
            <person name="Kale V."/>
            <person name="Holt S."/>
            <person name="Cochrane G."/>
            <person name="Meng A."/>
            <person name="Brown T."/>
            <person name="Cohen L."/>
        </authorList>
    </citation>
    <scope>NUCLEOTIDE SEQUENCE</scope>
    <source>
        <strain evidence="7">CCMP3124</strain>
    </source>
</reference>
<proteinExistence type="predicted"/>
<dbReference type="PROSITE" id="PS50011">
    <property type="entry name" value="PROTEIN_KINASE_DOM"/>
    <property type="match status" value="1"/>
</dbReference>
<evidence type="ECO:0000256" key="2">
    <source>
        <dbReference type="ARBA" id="ARBA00022840"/>
    </source>
</evidence>
<dbReference type="InterPro" id="IPR011009">
    <property type="entry name" value="Kinase-like_dom_sf"/>
</dbReference>
<dbReference type="PROSITE" id="PS00107">
    <property type="entry name" value="PROTEIN_KINASE_ATP"/>
    <property type="match status" value="1"/>
</dbReference>
<keyword evidence="5" id="KW-0812">Transmembrane</keyword>
<feature type="transmembrane region" description="Helical" evidence="5">
    <location>
        <begin position="320"/>
        <end position="343"/>
    </location>
</feature>
<dbReference type="InterPro" id="IPR017441">
    <property type="entry name" value="Protein_kinase_ATP_BS"/>
</dbReference>
<evidence type="ECO:0000256" key="4">
    <source>
        <dbReference type="SAM" id="MobiDB-lite"/>
    </source>
</evidence>
<accession>A0A7S1TK47</accession>
<dbReference type="PANTHER" id="PTHR44329">
    <property type="entry name" value="SERINE/THREONINE-PROTEIN KINASE TNNI3K-RELATED"/>
    <property type="match status" value="1"/>
</dbReference>
<dbReference type="PANTHER" id="PTHR44329:SF298">
    <property type="entry name" value="MIXED LINEAGE KINASE DOMAIN-LIKE PROTEIN"/>
    <property type="match status" value="1"/>
</dbReference>
<feature type="domain" description="Protein kinase" evidence="6">
    <location>
        <begin position="438"/>
        <end position="782"/>
    </location>
</feature>
<keyword evidence="5" id="KW-1133">Transmembrane helix</keyword>
<dbReference type="GO" id="GO:0004672">
    <property type="term" value="F:protein kinase activity"/>
    <property type="evidence" value="ECO:0007669"/>
    <property type="project" value="InterPro"/>
</dbReference>
<dbReference type="InterPro" id="IPR008271">
    <property type="entry name" value="Ser/Thr_kinase_AS"/>
</dbReference>
<evidence type="ECO:0000259" key="6">
    <source>
        <dbReference type="PROSITE" id="PS50011"/>
    </source>
</evidence>
<dbReference type="GO" id="GO:0005524">
    <property type="term" value="F:ATP binding"/>
    <property type="evidence" value="ECO:0007669"/>
    <property type="project" value="UniProtKB-UniRule"/>
</dbReference>
<name>A0A7S1TK47_9RHOD</name>
<dbReference type="EMBL" id="HBGI01001258">
    <property type="protein sequence ID" value="CAD9239079.1"/>
    <property type="molecule type" value="Transcribed_RNA"/>
</dbReference>
<dbReference type="Gene3D" id="3.30.200.20">
    <property type="entry name" value="Phosphorylase Kinase, domain 1"/>
    <property type="match status" value="1"/>
</dbReference>